<feature type="region of interest" description="Disordered" evidence="1">
    <location>
        <begin position="774"/>
        <end position="833"/>
    </location>
</feature>
<accession>A0AAD5YIT8</accession>
<feature type="compositionally biased region" description="Acidic residues" evidence="1">
    <location>
        <begin position="1264"/>
        <end position="1273"/>
    </location>
</feature>
<feature type="compositionally biased region" description="Basic and acidic residues" evidence="1">
    <location>
        <begin position="1282"/>
        <end position="1296"/>
    </location>
</feature>
<proteinExistence type="predicted"/>
<feature type="compositionally biased region" description="Polar residues" evidence="1">
    <location>
        <begin position="817"/>
        <end position="828"/>
    </location>
</feature>
<organism evidence="3 4">
    <name type="scientific">Meripilus lineatus</name>
    <dbReference type="NCBI Taxonomy" id="2056292"/>
    <lineage>
        <taxon>Eukaryota</taxon>
        <taxon>Fungi</taxon>
        <taxon>Dikarya</taxon>
        <taxon>Basidiomycota</taxon>
        <taxon>Agaricomycotina</taxon>
        <taxon>Agaricomycetes</taxon>
        <taxon>Polyporales</taxon>
        <taxon>Meripilaceae</taxon>
        <taxon>Meripilus</taxon>
    </lineage>
</organism>
<keyword evidence="4" id="KW-1185">Reference proteome</keyword>
<feature type="compositionally biased region" description="Acidic residues" evidence="1">
    <location>
        <begin position="1185"/>
        <end position="1195"/>
    </location>
</feature>
<feature type="compositionally biased region" description="Acidic residues" evidence="1">
    <location>
        <begin position="69"/>
        <end position="79"/>
    </location>
</feature>
<feature type="compositionally biased region" description="Low complexity" evidence="1">
    <location>
        <begin position="583"/>
        <end position="594"/>
    </location>
</feature>
<dbReference type="InterPro" id="IPR018564">
    <property type="entry name" value="Repl_chkpnt_MRC1_dom"/>
</dbReference>
<feature type="region of interest" description="Disordered" evidence="1">
    <location>
        <begin position="1032"/>
        <end position="1243"/>
    </location>
</feature>
<evidence type="ECO:0000259" key="2">
    <source>
        <dbReference type="Pfam" id="PF09444"/>
    </source>
</evidence>
<feature type="compositionally biased region" description="Basic and acidic residues" evidence="1">
    <location>
        <begin position="1142"/>
        <end position="1173"/>
    </location>
</feature>
<protein>
    <recommendedName>
        <fullName evidence="2">DNA replication checkpoint mediator MRC1 domain-containing protein</fullName>
    </recommendedName>
</protein>
<feature type="domain" description="DNA replication checkpoint mediator MRC1" evidence="2">
    <location>
        <begin position="1084"/>
        <end position="1229"/>
    </location>
</feature>
<feature type="compositionally biased region" description="Low complexity" evidence="1">
    <location>
        <begin position="162"/>
        <end position="179"/>
    </location>
</feature>
<feature type="compositionally biased region" description="Basic residues" evidence="1">
    <location>
        <begin position="1199"/>
        <end position="1209"/>
    </location>
</feature>
<reference evidence="3" key="1">
    <citation type="submission" date="2022-07" db="EMBL/GenBank/DDBJ databases">
        <title>Genome Sequence of Physisporinus lineatus.</title>
        <authorList>
            <person name="Buettner E."/>
        </authorList>
    </citation>
    <scope>NUCLEOTIDE SEQUENCE</scope>
    <source>
        <strain evidence="3">VT162</strain>
    </source>
</reference>
<evidence type="ECO:0000256" key="1">
    <source>
        <dbReference type="SAM" id="MobiDB-lite"/>
    </source>
</evidence>
<feature type="region of interest" description="Disordered" evidence="1">
    <location>
        <begin position="44"/>
        <end position="296"/>
    </location>
</feature>
<feature type="compositionally biased region" description="Basic and acidic residues" evidence="1">
    <location>
        <begin position="551"/>
        <end position="560"/>
    </location>
</feature>
<dbReference type="Proteomes" id="UP001212997">
    <property type="component" value="Unassembled WGS sequence"/>
</dbReference>
<feature type="compositionally biased region" description="Basic residues" evidence="1">
    <location>
        <begin position="270"/>
        <end position="286"/>
    </location>
</feature>
<feature type="region of interest" description="Disordered" evidence="1">
    <location>
        <begin position="1"/>
        <end position="21"/>
    </location>
</feature>
<feature type="region of interest" description="Disordered" evidence="1">
    <location>
        <begin position="541"/>
        <end position="743"/>
    </location>
</feature>
<feature type="compositionally biased region" description="Basic and acidic residues" evidence="1">
    <location>
        <begin position="1217"/>
        <end position="1226"/>
    </location>
</feature>
<comment type="caution">
    <text evidence="3">The sequence shown here is derived from an EMBL/GenBank/DDBJ whole genome shotgun (WGS) entry which is preliminary data.</text>
</comment>
<feature type="compositionally biased region" description="Polar residues" evidence="1">
    <location>
        <begin position="541"/>
        <end position="550"/>
    </location>
</feature>
<feature type="compositionally biased region" description="Acidic residues" evidence="1">
    <location>
        <begin position="618"/>
        <end position="633"/>
    </location>
</feature>
<feature type="compositionally biased region" description="Basic and acidic residues" evidence="1">
    <location>
        <begin position="87"/>
        <end position="102"/>
    </location>
</feature>
<sequence length="1361" mass="150111">MSQQSSPIVRRSAVTYGRRKAPVLDENEDLLADTSIASIRSAFGASSESGIDLPPDSDDLDVSFPSLGGDDDDEDEELADVSFSLTKGDRDGEDRGYEFDWKRKLREMDDDEDDDMAAPAAVTHNDNNPDKGDTLKDQEMESESAGATISRQTLEIDENPFSSSLPILTSSSGRVSPSRPSTPPANVRSRVKKRVVAQDSSDSELQAPLPKSPASEHRTTTPPSRSSTTPPTSQEMGLSDKKKGKQKAVDVSEPEGPRLSSGDEVAGERRKSKGSKKRKSVHKRPTKKEIQETKKATARIIANQDAHIPRANVPQLSLSSMLDLLRAGYSRKHPEPEPLLLPSSDPIQQFSSPNPLPRLSVVPSTNRTRRPSESTKAESQPAKFQSNGLLGDVQALPSPSSVDSDDDMPDMGSLLAQNREKRAAATRAQELAELKKRALKQQALHHQAEDDDSDLEIIGSSKPTLLAREGKQRHVYVRPSLKNVLKPSVASMRSRRHEFDETESSRMLAEAAAPQFSGSSRKGKGKVMEMDQRSLNQILAQRMASQGQESIRQKESEWTKRGGRLTEMPMDGDRKLKMQERILALSEQALQQSLDGPASLQGEDQSDSSDEEWRPDDAPDADVDGVGNEENENDAPARQEEESGFVVHQSSGHTSDAEDTEDMDVIPRSRHPRQRHIAVLDSDEEGENAPPKASFGRVLVPDTSFIQGSSTSSPQMARPETADGTTENETDKENDASMAYDCGEDKENTVVGAAAALGNRASRRSTSFALGLQLARETDDEENPLGISSSQTKREPFREISRDEDDPFMSEPINIEPITSGSPHRSVNLSSPSLSPLRLQKGLDEGFDFSEDAPMSDARDGNGVIALEPAAAISPGFSRLFDSSATKVADSPAVHNVMKAGGLGFSQFFTPDKSGKGLSALRKANDISLTFNDAQPSLDVSGTLLQKADDIFEKEQEFLVEGALRKQANKQQLFVNEHGFLTQTRPSPSVADCYSAPSSVRTNKFGASSPFTSVTRTGPRRPLDTLILEDEEFESPTVPRTRRLVKRNVTPEPMAYESSPSPSPKKPRNPFGVLMQPRVKPMKRLERSEFVEGEAEESDEDRKFGFGFGGPSKDDDDSDGEDQDQTLTELVDDQQMDADTLNEEKVLEKVKEHQQIDDEELERLHRDAAEGKLRAKRRDRGIGFEDSDSEDDDEENARRRQKIANKKRRIDGDTLDEIAKDPETRPFVEAYNTGINDDDNDDFAHLMRDDDTFLTSLGRASQDFESDDEDDENNNPGVVSAEELRQRARKVARGEESISVIDPTNVSYIDQDDEDEENYRVKEVVATAKRQAPLQAQDSWEDGVQVKSIPMTMSPRFPNID</sequence>
<feature type="compositionally biased region" description="Acidic residues" evidence="1">
    <location>
        <begin position="1114"/>
        <end position="1136"/>
    </location>
</feature>
<dbReference type="Pfam" id="PF09444">
    <property type="entry name" value="MRC1"/>
    <property type="match status" value="1"/>
</dbReference>
<feature type="region of interest" description="Disordered" evidence="1">
    <location>
        <begin position="1257"/>
        <end position="1297"/>
    </location>
</feature>
<feature type="compositionally biased region" description="Polar residues" evidence="1">
    <location>
        <begin position="704"/>
        <end position="715"/>
    </location>
</feature>
<evidence type="ECO:0000313" key="3">
    <source>
        <dbReference type="EMBL" id="KAJ3484351.1"/>
    </source>
</evidence>
<feature type="region of interest" description="Disordered" evidence="1">
    <location>
        <begin position="332"/>
        <end position="412"/>
    </location>
</feature>
<feature type="compositionally biased region" description="Basic and acidic residues" evidence="1">
    <location>
        <begin position="127"/>
        <end position="139"/>
    </location>
</feature>
<name>A0AAD5YIT8_9APHY</name>
<dbReference type="EMBL" id="JANAWD010000193">
    <property type="protein sequence ID" value="KAJ3484351.1"/>
    <property type="molecule type" value="Genomic_DNA"/>
</dbReference>
<gene>
    <name evidence="3" type="ORF">NLI96_g5703</name>
</gene>
<feature type="region of interest" description="Disordered" evidence="1">
    <location>
        <begin position="495"/>
        <end position="528"/>
    </location>
</feature>
<evidence type="ECO:0000313" key="4">
    <source>
        <dbReference type="Proteomes" id="UP001212997"/>
    </source>
</evidence>
<feature type="compositionally biased region" description="Basic and acidic residues" evidence="1">
    <location>
        <begin position="792"/>
        <end position="801"/>
    </location>
</feature>
<feature type="region of interest" description="Disordered" evidence="1">
    <location>
        <begin position="1333"/>
        <end position="1361"/>
    </location>
</feature>
<feature type="compositionally biased region" description="Basic and acidic residues" evidence="1">
    <location>
        <begin position="571"/>
        <end position="580"/>
    </location>
</feature>
<feature type="compositionally biased region" description="Low complexity" evidence="1">
    <location>
        <begin position="220"/>
        <end position="233"/>
    </location>
</feature>